<dbReference type="InterPro" id="IPR014756">
    <property type="entry name" value="Ig_E-set"/>
</dbReference>
<feature type="domain" description="Hemocyanin N-terminal" evidence="5">
    <location>
        <begin position="40"/>
        <end position="158"/>
    </location>
</feature>
<keyword evidence="8" id="KW-1185">Reference proteome</keyword>
<dbReference type="Proteomes" id="UP001153714">
    <property type="component" value="Chromosome 2"/>
</dbReference>
<evidence type="ECO:0000256" key="2">
    <source>
        <dbReference type="ARBA" id="ARBA00038082"/>
    </source>
</evidence>
<dbReference type="SUPFAM" id="SSF48056">
    <property type="entry name" value="Di-copper centre-containing domain"/>
    <property type="match status" value="1"/>
</dbReference>
<dbReference type="PRINTS" id="PR00187">
    <property type="entry name" value="HAEMOCYANIN"/>
</dbReference>
<comment type="similarity">
    <text evidence="2">Belongs to the hemocyanin family.</text>
</comment>
<dbReference type="InterPro" id="IPR000896">
    <property type="entry name" value="Hemocyanin/hexamerin_mid_dom"/>
</dbReference>
<gene>
    <name evidence="7" type="ORF">DIATSA_LOCUS6469</name>
</gene>
<evidence type="ECO:0000259" key="6">
    <source>
        <dbReference type="Pfam" id="PF03723"/>
    </source>
</evidence>
<dbReference type="SUPFAM" id="SSF48050">
    <property type="entry name" value="Hemocyanin, N-terminal domain"/>
    <property type="match status" value="1"/>
</dbReference>
<dbReference type="Gene3D" id="2.60.40.1520">
    <property type="entry name" value="Hemocyanin, C-terminal domain"/>
    <property type="match status" value="1"/>
</dbReference>
<dbReference type="OrthoDB" id="6371642at2759"/>
<dbReference type="GO" id="GO:0005615">
    <property type="term" value="C:extracellular space"/>
    <property type="evidence" value="ECO:0007669"/>
    <property type="project" value="UniProtKB-ARBA"/>
</dbReference>
<dbReference type="InterPro" id="IPR037020">
    <property type="entry name" value="Hemocyanin_C_sf"/>
</dbReference>
<feature type="domain" description="Hemocyanin C-terminal" evidence="6">
    <location>
        <begin position="449"/>
        <end position="679"/>
    </location>
</feature>
<accession>A0A9N9WEJ2</accession>
<dbReference type="Gene3D" id="1.20.1370.10">
    <property type="entry name" value="Hemocyanin, N-terminal domain"/>
    <property type="match status" value="1"/>
</dbReference>
<dbReference type="InterPro" id="IPR005204">
    <property type="entry name" value="Hemocyanin_N"/>
</dbReference>
<dbReference type="Pfam" id="PF00372">
    <property type="entry name" value="Hemocyanin_M"/>
    <property type="match status" value="1"/>
</dbReference>
<dbReference type="EMBL" id="OU893333">
    <property type="protein sequence ID" value="CAG9788678.1"/>
    <property type="molecule type" value="Genomic_DNA"/>
</dbReference>
<reference evidence="7" key="2">
    <citation type="submission" date="2022-10" db="EMBL/GenBank/DDBJ databases">
        <authorList>
            <consortium name="ENA_rothamsted_submissions"/>
            <consortium name="culmorum"/>
            <person name="King R."/>
        </authorList>
    </citation>
    <scope>NUCLEOTIDE SEQUENCE</scope>
</reference>
<evidence type="ECO:0000259" key="5">
    <source>
        <dbReference type="Pfam" id="PF03722"/>
    </source>
</evidence>
<dbReference type="Gene3D" id="1.10.1280.10">
    <property type="entry name" value="Di-copper center containing domain from catechol oxidase"/>
    <property type="match status" value="1"/>
</dbReference>
<sequence>MRTVLVLAFVVTLALAGTVPTFNNQYSSIKTEQVDAATAARQYKVLELLENVHLENPAAQYYQYKNYDLSAHHNQYEKPEVVENFLTMYHKDFIPKYSPFTIFNEKMRHQAKALYDVFYYAKDFDTFYYSASWARANVNPYMFTYVFYIAVIQRADTASLILPPFYEVVPEYYVNHDVFTKIYYGKMRGEVFEEFPEYGIYKEGNYHLYYQNYSDYHTYGDEYKLAYLTEDIGFNSFYYYFHAIMPFWQDGDEIAHGIFKERRGEIYYHFYQQLLARYYLERLSNNMGEIPTFSWYQPFKQGYRPVMSSSFTPFVQRSDNYVMQNSYNLNDLRFVRNYEDMFLTFVEEGQFSAFNQQVDFSNEKFINFVGNFWNANPDLFEKLSPHRNYYSSYEIAARSILSGAPPSYNYDFMPSALDFYQTSLRDPAFYQMYNKIYYFISQYKQYLPSYTQEQLHYVGVKVNKVEVSKLQTYFDFHAFNVSNMVYYTNQEIISGTEQEYAVVQPRLNHQPFTVKVSVKSEVEEQATFKVFIGPKYDGYGNEINFEDNYMNFVELDYFTHKLTKGENVIERNSNEFFFYKEDSVPTSVIYKFLAQNKVPYDMVYNYDNLPNRLMLPRGTNGGFPLQVFVVVYKSQSTTQQKVNEHVFFLDEKPLGYPLDRPVTQYFMQPNMYVQDVVVYQQGSEYPNVYNMMYHSNESTKH</sequence>
<dbReference type="GO" id="GO:0045735">
    <property type="term" value="F:nutrient reservoir activity"/>
    <property type="evidence" value="ECO:0007669"/>
    <property type="project" value="UniProtKB-KW"/>
</dbReference>
<reference evidence="7" key="1">
    <citation type="submission" date="2021-12" db="EMBL/GenBank/DDBJ databases">
        <authorList>
            <person name="King R."/>
        </authorList>
    </citation>
    <scope>NUCLEOTIDE SEQUENCE</scope>
</reference>
<dbReference type="InterPro" id="IPR005203">
    <property type="entry name" value="Hemocyanin_C"/>
</dbReference>
<feature type="chain" id="PRO_5040353488" evidence="3">
    <location>
        <begin position="17"/>
        <end position="701"/>
    </location>
</feature>
<dbReference type="PROSITE" id="PS00210">
    <property type="entry name" value="HEMOCYANIN_2"/>
    <property type="match status" value="1"/>
</dbReference>
<keyword evidence="3" id="KW-0732">Signal</keyword>
<name>A0A9N9WEJ2_9NEOP</name>
<dbReference type="InterPro" id="IPR036697">
    <property type="entry name" value="Hemocyanin_N_sf"/>
</dbReference>
<evidence type="ECO:0000313" key="7">
    <source>
        <dbReference type="EMBL" id="CAG9788678.1"/>
    </source>
</evidence>
<feature type="signal peptide" evidence="3">
    <location>
        <begin position="1"/>
        <end position="16"/>
    </location>
</feature>
<dbReference type="Pfam" id="PF03723">
    <property type="entry name" value="Hemocyanin_C"/>
    <property type="match status" value="1"/>
</dbReference>
<proteinExistence type="inferred from homology"/>
<keyword evidence="1" id="KW-0758">Storage protein</keyword>
<dbReference type="PANTHER" id="PTHR11511">
    <property type="entry name" value="LARVAL STORAGE PROTEIN/PHENOLOXIDASE"/>
    <property type="match status" value="1"/>
</dbReference>
<evidence type="ECO:0000256" key="1">
    <source>
        <dbReference type="ARBA" id="ARBA00022761"/>
    </source>
</evidence>
<evidence type="ECO:0000256" key="3">
    <source>
        <dbReference type="SAM" id="SignalP"/>
    </source>
</evidence>
<dbReference type="PANTHER" id="PTHR11511:SF5">
    <property type="entry name" value="FAT-BODY PROTEIN 1-RELATED"/>
    <property type="match status" value="1"/>
</dbReference>
<dbReference type="InterPro" id="IPR008922">
    <property type="entry name" value="Di-copper_centre_dom_sf"/>
</dbReference>
<dbReference type="SUPFAM" id="SSF81296">
    <property type="entry name" value="E set domains"/>
    <property type="match status" value="1"/>
</dbReference>
<organism evidence="7 8">
    <name type="scientific">Diatraea saccharalis</name>
    <name type="common">sugarcane borer</name>
    <dbReference type="NCBI Taxonomy" id="40085"/>
    <lineage>
        <taxon>Eukaryota</taxon>
        <taxon>Metazoa</taxon>
        <taxon>Ecdysozoa</taxon>
        <taxon>Arthropoda</taxon>
        <taxon>Hexapoda</taxon>
        <taxon>Insecta</taxon>
        <taxon>Pterygota</taxon>
        <taxon>Neoptera</taxon>
        <taxon>Endopterygota</taxon>
        <taxon>Lepidoptera</taxon>
        <taxon>Glossata</taxon>
        <taxon>Ditrysia</taxon>
        <taxon>Pyraloidea</taxon>
        <taxon>Crambidae</taxon>
        <taxon>Crambinae</taxon>
        <taxon>Diatraea</taxon>
    </lineage>
</organism>
<dbReference type="AlphaFoldDB" id="A0A9N9WEJ2"/>
<protein>
    <submittedName>
        <fullName evidence="7">Uncharacterized protein</fullName>
    </submittedName>
</protein>
<feature type="domain" description="Hemocyanin middle" evidence="4">
    <location>
        <begin position="164"/>
        <end position="438"/>
    </location>
</feature>
<dbReference type="InterPro" id="IPR013788">
    <property type="entry name" value="Hemocyanin/hexamerin"/>
</dbReference>
<evidence type="ECO:0000313" key="8">
    <source>
        <dbReference type="Proteomes" id="UP001153714"/>
    </source>
</evidence>
<dbReference type="Pfam" id="PF03722">
    <property type="entry name" value="Hemocyanin_N"/>
    <property type="match status" value="1"/>
</dbReference>
<evidence type="ECO:0000259" key="4">
    <source>
        <dbReference type="Pfam" id="PF00372"/>
    </source>
</evidence>